<dbReference type="EMBL" id="CP064936">
    <property type="protein sequence ID" value="QQA01322.1"/>
    <property type="molecule type" value="Genomic_DNA"/>
</dbReference>
<sequence length="173" mass="19115">MGELIKKHKIALFVGDTAEGKTSWTRIRKSTAFNLSMNPVTNEFDYIADETPTTELDHYAPSLNQALTMYKGEPDYEKIFPKFFNMDVGSDASMPVLIVFFQEGLDPKAEKQTHFKAWQAPNARFVANELDSVAGTLTCDLYFNGGIEKGYATVTDGTPVFTEGSYTADGSGL</sequence>
<dbReference type="AlphaFoldDB" id="A0A7T3RE41"/>
<proteinExistence type="predicted"/>
<accession>A0A7T3RE41</accession>
<organism evidence="1 2">
    <name type="scientific">Treponema peruense</name>
    <dbReference type="NCBI Taxonomy" id="2787628"/>
    <lineage>
        <taxon>Bacteria</taxon>
        <taxon>Pseudomonadati</taxon>
        <taxon>Spirochaetota</taxon>
        <taxon>Spirochaetia</taxon>
        <taxon>Spirochaetales</taxon>
        <taxon>Treponemataceae</taxon>
        <taxon>Treponema</taxon>
    </lineage>
</organism>
<evidence type="ECO:0000313" key="2">
    <source>
        <dbReference type="Proteomes" id="UP000595224"/>
    </source>
</evidence>
<dbReference type="Proteomes" id="UP000595224">
    <property type="component" value="Chromosome"/>
</dbReference>
<reference evidence="1 2" key="1">
    <citation type="submission" date="2020-11" db="EMBL/GenBank/DDBJ databases">
        <title>Treponema Peruensis nv. sp., first commensal Treponema isolated from human feces.</title>
        <authorList>
            <person name="Belkhou C."/>
            <person name="Raes J."/>
        </authorList>
    </citation>
    <scope>NUCLEOTIDE SEQUENCE [LARGE SCALE GENOMIC DNA]</scope>
    <source>
        <strain evidence="1 2">RCC2812</strain>
    </source>
</reference>
<gene>
    <name evidence="1" type="ORF">IWA51_01495</name>
</gene>
<keyword evidence="2" id="KW-1185">Reference proteome</keyword>
<protein>
    <recommendedName>
        <fullName evidence="3">Phage tail protein</fullName>
    </recommendedName>
</protein>
<evidence type="ECO:0008006" key="3">
    <source>
        <dbReference type="Google" id="ProtNLM"/>
    </source>
</evidence>
<dbReference type="KEGG" id="tper:IWA51_01495"/>
<dbReference type="RefSeq" id="WP_198442892.1">
    <property type="nucleotide sequence ID" value="NZ_CBCSHE010000033.1"/>
</dbReference>
<evidence type="ECO:0000313" key="1">
    <source>
        <dbReference type="EMBL" id="QQA01322.1"/>
    </source>
</evidence>
<name>A0A7T3RE41_9SPIR</name>